<protein>
    <submittedName>
        <fullName evidence="1">Uncharacterized protein</fullName>
    </submittedName>
</protein>
<proteinExistence type="predicted"/>
<dbReference type="AlphaFoldDB" id="A0A6N2L456"/>
<dbReference type="EMBL" id="CAADRP010001112">
    <property type="protein sequence ID" value="VFU35922.1"/>
    <property type="molecule type" value="Genomic_DNA"/>
</dbReference>
<accession>A0A6N2L456</accession>
<gene>
    <name evidence="1" type="ORF">SVIM_LOCUS179260</name>
</gene>
<reference evidence="1" key="1">
    <citation type="submission" date="2019-03" db="EMBL/GenBank/DDBJ databases">
        <authorList>
            <person name="Mank J."/>
            <person name="Almeida P."/>
        </authorList>
    </citation>
    <scope>NUCLEOTIDE SEQUENCE</scope>
    <source>
        <strain evidence="1">78183</strain>
    </source>
</reference>
<evidence type="ECO:0000313" key="1">
    <source>
        <dbReference type="EMBL" id="VFU35922.1"/>
    </source>
</evidence>
<sequence length="23" mass="2495">MEAIALSLRSKKISMVSLLAVHP</sequence>
<organism evidence="1">
    <name type="scientific">Salix viminalis</name>
    <name type="common">Common osier</name>
    <name type="synonym">Basket willow</name>
    <dbReference type="NCBI Taxonomy" id="40686"/>
    <lineage>
        <taxon>Eukaryota</taxon>
        <taxon>Viridiplantae</taxon>
        <taxon>Streptophyta</taxon>
        <taxon>Embryophyta</taxon>
        <taxon>Tracheophyta</taxon>
        <taxon>Spermatophyta</taxon>
        <taxon>Magnoliopsida</taxon>
        <taxon>eudicotyledons</taxon>
        <taxon>Gunneridae</taxon>
        <taxon>Pentapetalae</taxon>
        <taxon>rosids</taxon>
        <taxon>fabids</taxon>
        <taxon>Malpighiales</taxon>
        <taxon>Salicaceae</taxon>
        <taxon>Saliceae</taxon>
        <taxon>Salix</taxon>
    </lineage>
</organism>
<name>A0A6N2L456_SALVM</name>